<dbReference type="Proteomes" id="UP001140502">
    <property type="component" value="Unassembled WGS sequence"/>
</dbReference>
<dbReference type="Pfam" id="PF26616">
    <property type="entry name" value="CorA-like"/>
    <property type="match status" value="1"/>
</dbReference>
<evidence type="ECO:0000259" key="2">
    <source>
        <dbReference type="Pfam" id="PF26616"/>
    </source>
</evidence>
<dbReference type="AlphaFoldDB" id="A0A9W8WKS2"/>
<feature type="domain" description="CorA-like transporter" evidence="2">
    <location>
        <begin position="1"/>
        <end position="157"/>
    </location>
</feature>
<evidence type="ECO:0000313" key="3">
    <source>
        <dbReference type="EMBL" id="KAJ4327749.1"/>
    </source>
</evidence>
<comment type="caution">
    <text evidence="3">The sequence shown here is derived from an EMBL/GenBank/DDBJ whole genome shotgun (WGS) entry which is preliminary data.</text>
</comment>
<dbReference type="EMBL" id="JAPEUR010000020">
    <property type="protein sequence ID" value="KAJ4327749.1"/>
    <property type="molecule type" value="Genomic_DNA"/>
</dbReference>
<evidence type="ECO:0000256" key="1">
    <source>
        <dbReference type="SAM" id="Coils"/>
    </source>
</evidence>
<dbReference type="OrthoDB" id="5396681at2759"/>
<evidence type="ECO:0000313" key="4">
    <source>
        <dbReference type="Proteomes" id="UP001140502"/>
    </source>
</evidence>
<keyword evidence="1" id="KW-0175">Coiled coil</keyword>
<gene>
    <name evidence="3" type="ORF">N0V84_001858</name>
</gene>
<proteinExistence type="predicted"/>
<dbReference type="InterPro" id="IPR058257">
    <property type="entry name" value="CorA-like_dom"/>
</dbReference>
<reference evidence="3" key="1">
    <citation type="submission" date="2022-10" db="EMBL/GenBank/DDBJ databases">
        <title>Tapping the CABI collections for fungal endophytes: first genome assemblies for Collariella, Neodidymelliopsis, Ascochyta clinopodiicola, Didymella pomorum, Didymosphaeria variabile, Neocosmospora piperis and Neocucurbitaria cava.</title>
        <authorList>
            <person name="Hill R."/>
        </authorList>
    </citation>
    <scope>NUCLEOTIDE SEQUENCE</scope>
    <source>
        <strain evidence="3">IMI 366586</strain>
    </source>
</reference>
<keyword evidence="4" id="KW-1185">Reference proteome</keyword>
<accession>A0A9W8WKS2</accession>
<name>A0A9W8WKS2_9HYPO</name>
<feature type="coiled-coil region" evidence="1">
    <location>
        <begin position="280"/>
        <end position="307"/>
    </location>
</feature>
<protein>
    <recommendedName>
        <fullName evidence="2">CorA-like transporter domain-containing protein</fullName>
    </recommendedName>
</protein>
<organism evidence="3 4">
    <name type="scientific">Fusarium piperis</name>
    <dbReference type="NCBI Taxonomy" id="1435070"/>
    <lineage>
        <taxon>Eukaryota</taxon>
        <taxon>Fungi</taxon>
        <taxon>Dikarya</taxon>
        <taxon>Ascomycota</taxon>
        <taxon>Pezizomycotina</taxon>
        <taxon>Sordariomycetes</taxon>
        <taxon>Hypocreomycetidae</taxon>
        <taxon>Hypocreales</taxon>
        <taxon>Nectriaceae</taxon>
        <taxon>Fusarium</taxon>
        <taxon>Fusarium solani species complex</taxon>
    </lineage>
</organism>
<sequence length="377" mass="43143">MARFLDFTCAFKYRETPHSFAYFRDEDYLGSQHHQPGLSAKGRSGIRIQHCFNLLGVERSRDNTGWLLRQTAAYHSYDLVQGRALWVVIKGDNTMRRRLESATEESVRKRDTALYSVDGSFARTLIDHLHITQWCFENWETYAESLELEFRNISKAADHAPVHDTTESIAIIKPLDQQPAQSPGIIRKATRRLTSGFSTATQAEPSVRRVKHHRIEDLVQFDKLQLLGSVNKSLREATSAVAQNRRVLAQMKKYYWELVKSAGFKLHVPKSSLKTCKQAASEFITKISRLEEDLANYEGNLKTILHSVERTETMYNGIVQYQGKHFAELSAQSAEIMEVWTQEMHEKTRSMHVITVFTLIFLPGTFVAGSIDGIQTE</sequence>